<feature type="domain" description="NAD(P)-binding" evidence="1">
    <location>
        <begin position="8"/>
        <end position="199"/>
    </location>
</feature>
<keyword evidence="3" id="KW-1185">Reference proteome</keyword>
<dbReference type="OrthoDB" id="9776313at2"/>
<gene>
    <name evidence="2" type="ORF">SAMN05444398_12124</name>
</gene>
<dbReference type="GO" id="GO:0044877">
    <property type="term" value="F:protein-containing complex binding"/>
    <property type="evidence" value="ECO:0007669"/>
    <property type="project" value="TreeGrafter"/>
</dbReference>
<dbReference type="InterPro" id="IPR016040">
    <property type="entry name" value="NAD(P)-bd_dom"/>
</dbReference>
<dbReference type="InterPro" id="IPR036291">
    <property type="entry name" value="NAD(P)-bd_dom_sf"/>
</dbReference>
<dbReference type="PANTHER" id="PTHR12126">
    <property type="entry name" value="NADH-UBIQUINONE OXIDOREDUCTASE 39 KDA SUBUNIT-RELATED"/>
    <property type="match status" value="1"/>
</dbReference>
<dbReference type="AlphaFoldDB" id="A0A1M7JMS9"/>
<dbReference type="STRING" id="337701.SAMN05444398_12124"/>
<dbReference type="CDD" id="cd05271">
    <property type="entry name" value="NDUFA9_like_SDR_a"/>
    <property type="match status" value="1"/>
</dbReference>
<evidence type="ECO:0000313" key="2">
    <source>
        <dbReference type="EMBL" id="SHM54318.1"/>
    </source>
</evidence>
<dbReference type="SUPFAM" id="SSF51735">
    <property type="entry name" value="NAD(P)-binding Rossmann-fold domains"/>
    <property type="match status" value="1"/>
</dbReference>
<reference evidence="2 3" key="1">
    <citation type="submission" date="2016-11" db="EMBL/GenBank/DDBJ databases">
        <authorList>
            <person name="Jaros S."/>
            <person name="Januszkiewicz K."/>
            <person name="Wedrychowicz H."/>
        </authorList>
    </citation>
    <scope>NUCLEOTIDE SEQUENCE [LARGE SCALE GENOMIC DNA]</scope>
    <source>
        <strain evidence="2 3">DSM 29589</strain>
    </source>
</reference>
<accession>A0A1M7JMS9</accession>
<evidence type="ECO:0000259" key="1">
    <source>
        <dbReference type="Pfam" id="PF13460"/>
    </source>
</evidence>
<dbReference type="PANTHER" id="PTHR12126:SF11">
    <property type="entry name" value="NADH DEHYDROGENASE [UBIQUINONE] 1 ALPHA SUBCOMPLEX SUBUNIT 9, MITOCHONDRIAL"/>
    <property type="match status" value="1"/>
</dbReference>
<dbReference type="InterPro" id="IPR051207">
    <property type="entry name" value="ComplexI_NDUFA9_subunit"/>
</dbReference>
<dbReference type="Pfam" id="PF13460">
    <property type="entry name" value="NAD_binding_10"/>
    <property type="match status" value="1"/>
</dbReference>
<protein>
    <submittedName>
        <fullName evidence="2">NADH dehydrogenase</fullName>
    </submittedName>
</protein>
<sequence length="302" mass="32233">MAIFAIFGGSGFLGNRIVRRLKADGHEVRLVARHPGAARQEDDSPGKVIPIPADILRPETIRPGLEGVDGAVNAVSLYLESGKTTFQAVHVEGAASLAEAAKAAGLKRFVHVSGIGADAASGDPFIKARGRGEASVLAACPFATIVRPSVMVGQDDAIRSTILGLTRRQPVFPLFGQGDTRLQPVHREDVAHAIAKLLTMEEPEPLYEFGGPVVYTYADLVRRVAKAGGQPVWPVPVPFAIWEGLAALTERLPGAPLTRSQVALMRKDNVAEAQCPGLLELGIDPTDIIADLRHEMSRRQQA</sequence>
<dbReference type="Proteomes" id="UP000183974">
    <property type="component" value="Unassembled WGS sequence"/>
</dbReference>
<dbReference type="EMBL" id="FRBR01000021">
    <property type="protein sequence ID" value="SHM54318.1"/>
    <property type="molecule type" value="Genomic_DNA"/>
</dbReference>
<dbReference type="Gene3D" id="3.40.50.720">
    <property type="entry name" value="NAD(P)-binding Rossmann-like Domain"/>
    <property type="match status" value="1"/>
</dbReference>
<organism evidence="2 3">
    <name type="scientific">Roseovarius pacificus</name>
    <dbReference type="NCBI Taxonomy" id="337701"/>
    <lineage>
        <taxon>Bacteria</taxon>
        <taxon>Pseudomonadati</taxon>
        <taxon>Pseudomonadota</taxon>
        <taxon>Alphaproteobacteria</taxon>
        <taxon>Rhodobacterales</taxon>
        <taxon>Roseobacteraceae</taxon>
        <taxon>Roseovarius</taxon>
    </lineage>
</organism>
<name>A0A1M7JMS9_9RHOB</name>
<proteinExistence type="predicted"/>
<dbReference type="RefSeq" id="WP_073037579.1">
    <property type="nucleotide sequence ID" value="NZ_BMLR01000008.1"/>
</dbReference>
<evidence type="ECO:0000313" key="3">
    <source>
        <dbReference type="Proteomes" id="UP000183974"/>
    </source>
</evidence>